<dbReference type="GO" id="GO:0031123">
    <property type="term" value="P:RNA 3'-end processing"/>
    <property type="evidence" value="ECO:0007669"/>
    <property type="project" value="UniProtKB-ARBA"/>
</dbReference>
<evidence type="ECO:0000313" key="7">
    <source>
        <dbReference type="EMBL" id="CAH0382067.1"/>
    </source>
</evidence>
<proteinExistence type="inferred from homology"/>
<dbReference type="Gene3D" id="3.60.15.10">
    <property type="entry name" value="Ribonuclease Z/Hydroxyacylglutathione hydrolase-like"/>
    <property type="match status" value="1"/>
</dbReference>
<dbReference type="CDD" id="cd07722">
    <property type="entry name" value="LACTB2-like_MBL-fold"/>
    <property type="match status" value="1"/>
</dbReference>
<dbReference type="PANTHER" id="PTHR23131">
    <property type="entry name" value="ENDORIBONUCLEASE LACTB2"/>
    <property type="match status" value="1"/>
</dbReference>
<keyword evidence="4" id="KW-0862">Zinc</keyword>
<accession>A0A9P0A1K5</accession>
<name>A0A9P0A1K5_BEMTA</name>
<feature type="domain" description="Metallo-beta-lactamase" evidence="6">
    <location>
        <begin position="30"/>
        <end position="196"/>
    </location>
</feature>
<dbReference type="InterPro" id="IPR047921">
    <property type="entry name" value="LACTB2-like_MBL-fold"/>
</dbReference>
<evidence type="ECO:0000256" key="2">
    <source>
        <dbReference type="ARBA" id="ARBA00022723"/>
    </source>
</evidence>
<evidence type="ECO:0000313" key="8">
    <source>
        <dbReference type="Proteomes" id="UP001152759"/>
    </source>
</evidence>
<dbReference type="PANTHER" id="PTHR23131:SF0">
    <property type="entry name" value="ENDORIBONUCLEASE LACTB2"/>
    <property type="match status" value="1"/>
</dbReference>
<keyword evidence="8" id="KW-1185">Reference proteome</keyword>
<reference evidence="7" key="1">
    <citation type="submission" date="2021-12" db="EMBL/GenBank/DDBJ databases">
        <authorList>
            <person name="King R."/>
        </authorList>
    </citation>
    <scope>NUCLEOTIDE SEQUENCE</scope>
</reference>
<dbReference type="AlphaFoldDB" id="A0A9P0A1K5"/>
<evidence type="ECO:0000256" key="1">
    <source>
        <dbReference type="ARBA" id="ARBA00006759"/>
    </source>
</evidence>
<evidence type="ECO:0000259" key="6">
    <source>
        <dbReference type="SMART" id="SM00849"/>
    </source>
</evidence>
<dbReference type="InterPro" id="IPR041516">
    <property type="entry name" value="LACTB2_WH"/>
</dbReference>
<dbReference type="KEGG" id="btab:109034573"/>
<organism evidence="7 8">
    <name type="scientific">Bemisia tabaci</name>
    <name type="common">Sweetpotato whitefly</name>
    <name type="synonym">Aleurodes tabaci</name>
    <dbReference type="NCBI Taxonomy" id="7038"/>
    <lineage>
        <taxon>Eukaryota</taxon>
        <taxon>Metazoa</taxon>
        <taxon>Ecdysozoa</taxon>
        <taxon>Arthropoda</taxon>
        <taxon>Hexapoda</taxon>
        <taxon>Insecta</taxon>
        <taxon>Pterygota</taxon>
        <taxon>Neoptera</taxon>
        <taxon>Paraneoptera</taxon>
        <taxon>Hemiptera</taxon>
        <taxon>Sternorrhyncha</taxon>
        <taxon>Aleyrodoidea</taxon>
        <taxon>Aleyrodidae</taxon>
        <taxon>Aleyrodinae</taxon>
        <taxon>Bemisia</taxon>
    </lineage>
</organism>
<dbReference type="SUPFAM" id="SSF56281">
    <property type="entry name" value="Metallo-hydrolase/oxidoreductase"/>
    <property type="match status" value="1"/>
</dbReference>
<dbReference type="GO" id="GO:0046872">
    <property type="term" value="F:metal ion binding"/>
    <property type="evidence" value="ECO:0007669"/>
    <property type="project" value="UniProtKB-KW"/>
</dbReference>
<evidence type="ECO:0000256" key="3">
    <source>
        <dbReference type="ARBA" id="ARBA00022801"/>
    </source>
</evidence>
<dbReference type="Proteomes" id="UP001152759">
    <property type="component" value="Chromosome 1"/>
</dbReference>
<dbReference type="InterPro" id="IPR036388">
    <property type="entry name" value="WH-like_DNA-bd_sf"/>
</dbReference>
<evidence type="ECO:0000256" key="4">
    <source>
        <dbReference type="ARBA" id="ARBA00022833"/>
    </source>
</evidence>
<dbReference type="Pfam" id="PF00753">
    <property type="entry name" value="Lactamase_B"/>
    <property type="match status" value="1"/>
</dbReference>
<dbReference type="SMART" id="SM00849">
    <property type="entry name" value="Lactamase_B"/>
    <property type="match status" value="1"/>
</dbReference>
<gene>
    <name evidence="7" type="ORF">BEMITA_LOCUS1655</name>
</gene>
<evidence type="ECO:0000256" key="5">
    <source>
        <dbReference type="ARBA" id="ARBA00069358"/>
    </source>
</evidence>
<dbReference type="InterPro" id="IPR050662">
    <property type="entry name" value="Sec-metab_biosynth-thioest"/>
</dbReference>
<sequence>MSTFIAPISRLSNSVIRILGCNAGPMTLQGTNTYLLGTGKSRILLDTGEPNIPEYIDILENLLQNEGATLSDIIVSHWHNDHIGGVKDVLKLTQSNSTVWKYPRASDEMEDLPKEVNFQQLKNRQKFVTEGISLEVIHTPGHTSDHIILWAPENKIVFSADCILGEGTAVFEDLLSYLNSLRLIQTLSAKVIYPGHGPEVTDPEEKIKYYIEHRLKRENQIIETLKSSPNTLFTPLTIVQLLYENLDDGLQQFAAHNIRQHLVKLLKEGKVFEDDDKWQLKNNKL</sequence>
<keyword evidence="3" id="KW-0378">Hydrolase</keyword>
<comment type="similarity">
    <text evidence="1">Belongs to the metallo-beta-lactamase superfamily. Glyoxalase II family.</text>
</comment>
<dbReference type="InterPro" id="IPR001279">
    <property type="entry name" value="Metallo-B-lactamas"/>
</dbReference>
<dbReference type="EMBL" id="OU963862">
    <property type="protein sequence ID" value="CAH0382067.1"/>
    <property type="molecule type" value="Genomic_DNA"/>
</dbReference>
<dbReference type="InterPro" id="IPR036866">
    <property type="entry name" value="RibonucZ/Hydroxyglut_hydro"/>
</dbReference>
<dbReference type="GO" id="GO:0016787">
    <property type="term" value="F:hydrolase activity"/>
    <property type="evidence" value="ECO:0007669"/>
    <property type="project" value="UniProtKB-KW"/>
</dbReference>
<dbReference type="FunFam" id="3.60.15.10:FF:000017">
    <property type="entry name" value="Lactamase beta 2"/>
    <property type="match status" value="1"/>
</dbReference>
<dbReference type="Gene3D" id="1.10.10.10">
    <property type="entry name" value="Winged helix-like DNA-binding domain superfamily/Winged helix DNA-binding domain"/>
    <property type="match status" value="1"/>
</dbReference>
<protein>
    <recommendedName>
        <fullName evidence="5">Beta-lactamase-like protein 2 homolog</fullName>
    </recommendedName>
</protein>
<dbReference type="Pfam" id="PF17778">
    <property type="entry name" value="WHD_BLACT"/>
    <property type="match status" value="1"/>
</dbReference>
<keyword evidence="2" id="KW-0479">Metal-binding</keyword>